<evidence type="ECO:0000313" key="1">
    <source>
        <dbReference type="EMBL" id="PPK61513.1"/>
    </source>
</evidence>
<protein>
    <submittedName>
        <fullName evidence="1">ORF6N domain-containing protein</fullName>
    </submittedName>
</protein>
<name>A0AB36ZWZ9_9BACT</name>
<accession>A0AB36ZWZ9</accession>
<proteinExistence type="predicted"/>
<sequence>MRSQFVTTKFSKTRAIPYTFTEQGVYMLATVLKSKVATDVTINIMRTLTTNNSKELVALFV</sequence>
<reference evidence="1 2" key="1">
    <citation type="submission" date="2018-02" db="EMBL/GenBank/DDBJ databases">
        <title>Subsurface microbial communities from deep shales in Ohio and West Virginia, USA.</title>
        <authorList>
            <person name="Wrighton K."/>
        </authorList>
    </citation>
    <scope>NUCLEOTIDE SEQUENCE [LARGE SCALE GENOMIC DNA]</scope>
    <source>
        <strain evidence="1 2">MARC-MIP3H16</strain>
    </source>
</reference>
<comment type="caution">
    <text evidence="1">The sequence shown here is derived from an EMBL/GenBank/DDBJ whole genome shotgun (WGS) entry which is preliminary data.</text>
</comment>
<dbReference type="AlphaFoldDB" id="A0AB36ZWZ9"/>
<dbReference type="EMBL" id="PTIW01000009">
    <property type="protein sequence ID" value="PPK61513.1"/>
    <property type="molecule type" value="Genomic_DNA"/>
</dbReference>
<dbReference type="Proteomes" id="UP000239861">
    <property type="component" value="Unassembled WGS sequence"/>
</dbReference>
<evidence type="ECO:0000313" key="2">
    <source>
        <dbReference type="Proteomes" id="UP000239861"/>
    </source>
</evidence>
<gene>
    <name evidence="1" type="ORF">B0F89_10932</name>
</gene>
<organism evidence="1 2">
    <name type="scientific">Malaciobacter marinus</name>
    <dbReference type="NCBI Taxonomy" id="505249"/>
    <lineage>
        <taxon>Bacteria</taxon>
        <taxon>Pseudomonadati</taxon>
        <taxon>Campylobacterota</taxon>
        <taxon>Epsilonproteobacteria</taxon>
        <taxon>Campylobacterales</taxon>
        <taxon>Arcobacteraceae</taxon>
        <taxon>Malaciobacter</taxon>
    </lineage>
</organism>